<organism evidence="1 2">
    <name type="scientific">Anaeromicropila populeti</name>
    <dbReference type="NCBI Taxonomy" id="37658"/>
    <lineage>
        <taxon>Bacteria</taxon>
        <taxon>Bacillati</taxon>
        <taxon>Bacillota</taxon>
        <taxon>Clostridia</taxon>
        <taxon>Lachnospirales</taxon>
        <taxon>Lachnospiraceae</taxon>
        <taxon>Anaeromicropila</taxon>
    </lineage>
</organism>
<accession>A0A1I6J3R8</accession>
<dbReference type="OrthoDB" id="9797806at2"/>
<protein>
    <submittedName>
        <fullName evidence="1">Ribosomal-protein-alanine N-acetyltransferase</fullName>
    </submittedName>
</protein>
<sequence>MAVKRVFCNVCGRAIEVRNGIMREDVFEAEKEWGYFSNKDTEIHKFNICEACYEEITSQFKIPVKVIKKTEVM</sequence>
<dbReference type="EMBL" id="FOYZ01000004">
    <property type="protein sequence ID" value="SFR73588.1"/>
    <property type="molecule type" value="Genomic_DNA"/>
</dbReference>
<proteinExistence type="predicted"/>
<dbReference type="Proteomes" id="UP000199659">
    <property type="component" value="Unassembled WGS sequence"/>
</dbReference>
<evidence type="ECO:0000313" key="1">
    <source>
        <dbReference type="EMBL" id="SFR73588.1"/>
    </source>
</evidence>
<dbReference type="RefSeq" id="WP_092559987.1">
    <property type="nucleotide sequence ID" value="NZ_FOYZ01000004.1"/>
</dbReference>
<gene>
    <name evidence="1" type="ORF">SAMN05661086_01419</name>
</gene>
<keyword evidence="2" id="KW-1185">Reference proteome</keyword>
<keyword evidence="1" id="KW-0808">Transferase</keyword>
<dbReference type="STRING" id="37658.SAMN05661086_01419"/>
<evidence type="ECO:0000313" key="2">
    <source>
        <dbReference type="Proteomes" id="UP000199659"/>
    </source>
</evidence>
<reference evidence="1 2" key="1">
    <citation type="submission" date="2016-10" db="EMBL/GenBank/DDBJ databases">
        <authorList>
            <person name="de Groot N.N."/>
        </authorList>
    </citation>
    <scope>NUCLEOTIDE SEQUENCE [LARGE SCALE GENOMIC DNA]</scope>
    <source>
        <strain evidence="1 2">743A</strain>
    </source>
</reference>
<dbReference type="AlphaFoldDB" id="A0A1I6J3R8"/>
<dbReference type="GO" id="GO:0016740">
    <property type="term" value="F:transferase activity"/>
    <property type="evidence" value="ECO:0007669"/>
    <property type="project" value="UniProtKB-KW"/>
</dbReference>
<name>A0A1I6J3R8_9FIRM</name>